<keyword evidence="1" id="KW-1133">Transmembrane helix</keyword>
<dbReference type="RefSeq" id="WP_101827009.1">
    <property type="nucleotide sequence ID" value="NZ_PJZH01000052.1"/>
</dbReference>
<dbReference type="OrthoDB" id="6503540at2"/>
<keyword evidence="3" id="KW-1185">Reference proteome</keyword>
<dbReference type="AlphaFoldDB" id="A0A2N5DSW0"/>
<keyword evidence="1" id="KW-0472">Membrane</keyword>
<feature type="transmembrane region" description="Helical" evidence="1">
    <location>
        <begin position="12"/>
        <end position="29"/>
    </location>
</feature>
<dbReference type="Proteomes" id="UP000234503">
    <property type="component" value="Unassembled WGS sequence"/>
</dbReference>
<comment type="caution">
    <text evidence="2">The sequence shown here is derived from an EMBL/GenBank/DDBJ whole genome shotgun (WGS) entry which is preliminary data.</text>
</comment>
<feature type="transmembrane region" description="Helical" evidence="1">
    <location>
        <begin position="125"/>
        <end position="146"/>
    </location>
</feature>
<gene>
    <name evidence="2" type="ORF">CYR32_20920</name>
</gene>
<reference evidence="2 3" key="1">
    <citation type="submission" date="2017-12" db="EMBL/GenBank/DDBJ databases">
        <title>Characterization of six clinical isolates of Enterochimera gen. nov., a novel genus of the Yersiniaciae family and the three species Enterochimera arupensis sp. nov., Enterochimera coloradensis sp. nov, and Enterochimera californica sp. nov.</title>
        <authorList>
            <person name="Rossi A."/>
            <person name="Fisher M."/>
        </authorList>
    </citation>
    <scope>NUCLEOTIDE SEQUENCE [LARGE SCALE GENOMIC DNA]</scope>
    <source>
        <strain evidence="3">2016-Iso4</strain>
    </source>
</reference>
<accession>A0A2N5DSW0</accession>
<evidence type="ECO:0000313" key="2">
    <source>
        <dbReference type="EMBL" id="PLR29318.1"/>
    </source>
</evidence>
<evidence type="ECO:0000313" key="3">
    <source>
        <dbReference type="Proteomes" id="UP000234503"/>
    </source>
</evidence>
<evidence type="ECO:0000256" key="1">
    <source>
        <dbReference type="SAM" id="Phobius"/>
    </source>
</evidence>
<proteinExistence type="predicted"/>
<feature type="transmembrane region" description="Helical" evidence="1">
    <location>
        <begin position="213"/>
        <end position="235"/>
    </location>
</feature>
<protein>
    <submittedName>
        <fullName evidence="2">Uncharacterized protein</fullName>
    </submittedName>
</protein>
<keyword evidence="1" id="KW-0812">Transmembrane</keyword>
<organism evidence="2 3">
    <name type="scientific">Chimaeribacter coloradensis</name>
    <dbReference type="NCBI Taxonomy" id="2060068"/>
    <lineage>
        <taxon>Bacteria</taxon>
        <taxon>Pseudomonadati</taxon>
        <taxon>Pseudomonadota</taxon>
        <taxon>Gammaproteobacteria</taxon>
        <taxon>Enterobacterales</taxon>
        <taxon>Yersiniaceae</taxon>
        <taxon>Chimaeribacter</taxon>
    </lineage>
</organism>
<sequence>MGYFKQIDSVIYLIALIMAFLLPVGLYLGRCNIRAVRSDLLIELEKMFNLQKGHPIPSFEVMKHKYGSSAEENGNQCDGLKMLVYYFFPVLLYIFITLMGFILSLDSLSHIHNMSLDNLKIYPDLFQVVFTFTFLGAYLWTLQYLLRRVANFDLSPLSFFRACFRILLPLVVVGALYYSGILSSEAAPSSSCNQVLPLCGAAAVAQTSSGGTALLIIALALLVGLYPLAFIDLLIARFPKLAGRRVNQDDEKLMKEYPLDMIIGIDPFMKFRLAEFEIEDVQNLATANPIQLFVETPYGLYEVIDWVAQAQLIIAVGSKKTLQLRELNIRTVFDLERIGKDHGLRTRLYQILLGDPAVTLAAPEGGGTNDALDTMIDLICDDLYIARLRQIWEIIQSTIKRSSESGSMKQASD</sequence>
<feature type="transmembrane region" description="Helical" evidence="1">
    <location>
        <begin position="158"/>
        <end position="178"/>
    </location>
</feature>
<feature type="transmembrane region" description="Helical" evidence="1">
    <location>
        <begin position="83"/>
        <end position="105"/>
    </location>
</feature>
<name>A0A2N5DSW0_9GAMM</name>
<dbReference type="EMBL" id="PJZH01000052">
    <property type="protein sequence ID" value="PLR29318.1"/>
    <property type="molecule type" value="Genomic_DNA"/>
</dbReference>